<evidence type="ECO:0000256" key="1">
    <source>
        <dbReference type="SAM" id="SignalP"/>
    </source>
</evidence>
<protein>
    <recommendedName>
        <fullName evidence="4">Secreted protein</fullName>
    </recommendedName>
</protein>
<dbReference type="Proteomes" id="UP000680116">
    <property type="component" value="Chromosome"/>
</dbReference>
<keyword evidence="3" id="KW-1185">Reference proteome</keyword>
<evidence type="ECO:0000313" key="3">
    <source>
        <dbReference type="Proteomes" id="UP000680116"/>
    </source>
</evidence>
<dbReference type="EMBL" id="OU015430">
    <property type="protein sequence ID" value="CAG4968901.1"/>
    <property type="molecule type" value="Genomic_DNA"/>
</dbReference>
<dbReference type="RefSeq" id="WP_215219395.1">
    <property type="nucleotide sequence ID" value="NZ_OU015430.1"/>
</dbReference>
<accession>A0ABM8UCL0</accession>
<reference evidence="2 3" key="1">
    <citation type="submission" date="2021-04" db="EMBL/GenBank/DDBJ databases">
        <authorList>
            <person name="Rodrigo-Torres L."/>
            <person name="Arahal R. D."/>
            <person name="Lucena T."/>
        </authorList>
    </citation>
    <scope>NUCLEOTIDE SEQUENCE [LARGE SCALE GENOMIC DNA]</scope>
    <source>
        <strain evidence="2 3">CECT 30171</strain>
    </source>
</reference>
<evidence type="ECO:0008006" key="4">
    <source>
        <dbReference type="Google" id="ProtNLM"/>
    </source>
</evidence>
<feature type="chain" id="PRO_5046608114" description="Secreted protein" evidence="1">
    <location>
        <begin position="21"/>
        <end position="122"/>
    </location>
</feature>
<organism evidence="2 3">
    <name type="scientific">Novilysobacter luteus</name>
    <dbReference type="NCBI Taxonomy" id="2822368"/>
    <lineage>
        <taxon>Bacteria</taxon>
        <taxon>Pseudomonadati</taxon>
        <taxon>Pseudomonadota</taxon>
        <taxon>Gammaproteobacteria</taxon>
        <taxon>Lysobacterales</taxon>
        <taxon>Lysobacteraceae</taxon>
        <taxon>Novilysobacter</taxon>
    </lineage>
</organism>
<keyword evidence="1" id="KW-0732">Signal</keyword>
<name>A0ABM8UCL0_9GAMM</name>
<evidence type="ECO:0000313" key="2">
    <source>
        <dbReference type="EMBL" id="CAG4968901.1"/>
    </source>
</evidence>
<gene>
    <name evidence="2" type="ORF">LYB30171_00377</name>
</gene>
<proteinExistence type="predicted"/>
<feature type="signal peptide" evidence="1">
    <location>
        <begin position="1"/>
        <end position="20"/>
    </location>
</feature>
<sequence length="122" mass="13020">MNTLLALCAFVLSLAGVDLGAGTFVHQLREGGAEILHSRAVVQAGVGHFECVRSASGRCHYTVYPRGCEPSAECGEHPLRRFALDSGDSRQVTGLAHVRLCVGPDDPAPQRTCKPPRALAQR</sequence>